<keyword evidence="2" id="KW-1185">Reference proteome</keyword>
<dbReference type="Proteomes" id="UP001157069">
    <property type="component" value="Unassembled WGS sequence"/>
</dbReference>
<protein>
    <submittedName>
        <fullName evidence="1">Uncharacterized protein</fullName>
    </submittedName>
</protein>
<evidence type="ECO:0000313" key="1">
    <source>
        <dbReference type="EMBL" id="GMA91379.1"/>
    </source>
</evidence>
<sequence length="44" mass="4716">MLAGMNVNVWDVADQVERLVRAGFAGHVVDPVRLADPGVALDEL</sequence>
<comment type="caution">
    <text evidence="1">The sequence shown here is derived from an EMBL/GenBank/DDBJ whole genome shotgun (WGS) entry which is preliminary data.</text>
</comment>
<accession>A0ABQ6JTS1</accession>
<organism evidence="1 2">
    <name type="scientific">Homoserinibacter gongjuensis</name>
    <dbReference type="NCBI Taxonomy" id="1162968"/>
    <lineage>
        <taxon>Bacteria</taxon>
        <taxon>Bacillati</taxon>
        <taxon>Actinomycetota</taxon>
        <taxon>Actinomycetes</taxon>
        <taxon>Micrococcales</taxon>
        <taxon>Microbacteriaceae</taxon>
        <taxon>Homoserinibacter</taxon>
    </lineage>
</organism>
<evidence type="ECO:0000313" key="2">
    <source>
        <dbReference type="Proteomes" id="UP001157069"/>
    </source>
</evidence>
<name>A0ABQ6JTS1_9MICO</name>
<gene>
    <name evidence="1" type="ORF">GCM10025869_19080</name>
</gene>
<dbReference type="EMBL" id="BSVA01000001">
    <property type="protein sequence ID" value="GMA91379.1"/>
    <property type="molecule type" value="Genomic_DNA"/>
</dbReference>
<proteinExistence type="predicted"/>
<reference evidence="2" key="1">
    <citation type="journal article" date="2019" name="Int. J. Syst. Evol. Microbiol.">
        <title>The Global Catalogue of Microorganisms (GCM) 10K type strain sequencing project: providing services to taxonomists for standard genome sequencing and annotation.</title>
        <authorList>
            <consortium name="The Broad Institute Genomics Platform"/>
            <consortium name="The Broad Institute Genome Sequencing Center for Infectious Disease"/>
            <person name="Wu L."/>
            <person name="Ma J."/>
        </authorList>
    </citation>
    <scope>NUCLEOTIDE SEQUENCE [LARGE SCALE GENOMIC DNA]</scope>
    <source>
        <strain evidence="2">NBRC 108755</strain>
    </source>
</reference>